<evidence type="ECO:0000256" key="2">
    <source>
        <dbReference type="SAM" id="Phobius"/>
    </source>
</evidence>
<reference evidence="4" key="1">
    <citation type="journal article" date="2019" name="Int. J. Syst. Evol. Microbiol.">
        <title>The Global Catalogue of Microorganisms (GCM) 10K type strain sequencing project: providing services to taxonomists for standard genome sequencing and annotation.</title>
        <authorList>
            <consortium name="The Broad Institute Genomics Platform"/>
            <consortium name="The Broad Institute Genome Sequencing Center for Infectious Disease"/>
            <person name="Wu L."/>
            <person name="Ma J."/>
        </authorList>
    </citation>
    <scope>NUCLEOTIDE SEQUENCE [LARGE SCALE GENOMIC DNA]</scope>
    <source>
        <strain evidence="4">CGMCC 1.16455</strain>
    </source>
</reference>
<protein>
    <recommendedName>
        <fullName evidence="5">Alkaline shock response membrane anchor protein AmaP</fullName>
    </recommendedName>
</protein>
<keyword evidence="2" id="KW-0812">Transmembrane</keyword>
<comment type="caution">
    <text evidence="3">The sequence shown here is derived from an EMBL/GenBank/DDBJ whole genome shotgun (WGS) entry which is preliminary data.</text>
</comment>
<sequence length="232" mass="24201">MRTVSGPRNRLILVVASVIALLAAAWLASAALGLTTRWPGAEVVLPHGGSTPASLAAAHDQWMLPVAVVATVLAVVIGIWLLVLQVPSRPTTAPLRFSDDRSALLGTLEPAVLERALSEHIEDVSGVLEASVQVSGTTTAVWVQASATIAEDAEACWAAQSVRGRLAEDIRTVLGIEARQIDLLIRLRSSAAPSRSLVGTPERVPAARQSTFAQQSTSTQQEASADPGTAPA</sequence>
<proteinExistence type="predicted"/>
<keyword evidence="4" id="KW-1185">Reference proteome</keyword>
<feature type="region of interest" description="Disordered" evidence="1">
    <location>
        <begin position="194"/>
        <end position="232"/>
    </location>
</feature>
<dbReference type="Proteomes" id="UP001595937">
    <property type="component" value="Unassembled WGS sequence"/>
</dbReference>
<accession>A0ABW0FDI6</accession>
<feature type="transmembrane region" description="Helical" evidence="2">
    <location>
        <begin position="62"/>
        <end position="84"/>
    </location>
</feature>
<feature type="compositionally biased region" description="Low complexity" evidence="1">
    <location>
        <begin position="206"/>
        <end position="225"/>
    </location>
</feature>
<evidence type="ECO:0000256" key="1">
    <source>
        <dbReference type="SAM" id="MobiDB-lite"/>
    </source>
</evidence>
<evidence type="ECO:0000313" key="3">
    <source>
        <dbReference type="EMBL" id="MFC5297462.1"/>
    </source>
</evidence>
<evidence type="ECO:0008006" key="5">
    <source>
        <dbReference type="Google" id="ProtNLM"/>
    </source>
</evidence>
<gene>
    <name evidence="3" type="ORF">ACFPK8_08060</name>
</gene>
<dbReference type="EMBL" id="JBHSLN010000021">
    <property type="protein sequence ID" value="MFC5297462.1"/>
    <property type="molecule type" value="Genomic_DNA"/>
</dbReference>
<keyword evidence="2" id="KW-1133">Transmembrane helix</keyword>
<organism evidence="3 4">
    <name type="scientific">Brachybacterium tyrofermentans</name>
    <dbReference type="NCBI Taxonomy" id="47848"/>
    <lineage>
        <taxon>Bacteria</taxon>
        <taxon>Bacillati</taxon>
        <taxon>Actinomycetota</taxon>
        <taxon>Actinomycetes</taxon>
        <taxon>Micrococcales</taxon>
        <taxon>Dermabacteraceae</taxon>
        <taxon>Brachybacterium</taxon>
    </lineage>
</organism>
<evidence type="ECO:0000313" key="4">
    <source>
        <dbReference type="Proteomes" id="UP001595937"/>
    </source>
</evidence>
<dbReference type="GeneID" id="303298185"/>
<name>A0ABW0FDI6_9MICO</name>
<dbReference type="RefSeq" id="WP_343925164.1">
    <property type="nucleotide sequence ID" value="NZ_BAAAIR010000044.1"/>
</dbReference>
<keyword evidence="2" id="KW-0472">Membrane</keyword>